<dbReference type="CDD" id="cd11375">
    <property type="entry name" value="Peptidase_M54"/>
    <property type="match status" value="1"/>
</dbReference>
<evidence type="ECO:0000256" key="7">
    <source>
        <dbReference type="SAM" id="MobiDB-lite"/>
    </source>
</evidence>
<keyword evidence="6" id="KW-0482">Metalloprotease</keyword>
<keyword evidence="4" id="KW-0378">Hydrolase</keyword>
<dbReference type="Gene3D" id="3.40.390.10">
    <property type="entry name" value="Collagenase (Catalytic Domain)"/>
    <property type="match status" value="1"/>
</dbReference>
<sequence length="464" mass="51342">MAPTSKSQKPCLHERLTFTASTHAAESGYKLRSTNELGDAAAFLKKGQAASKSRRDESKNSSPVLDYDWTFPAPLVLPDDDLALDPDYPPQSVEEWEDEEQRNKVTSRRRTVYVCAPPGISDEVGFMKDWTIPFPEAKDAVQSPPHPATQNIIDYLSAFYHGLPVEPLKQDLSFFAWDKNAKPSRLKKKQSAVPKYVGLGTSKDVTRIGVRVYDEAYEAQLNLNDILDVAVSFLPNDAYALVLLVEHDMYEHDEDDFCCGRAYGGSRVAVVSSARYNPTLDATERVDRAHAWPTSHCKSYVESKCNAAKPTKRPKKKAKIETSKTNSSKGGEKPLDSPLHDAVKAHSELQPQLSSPSPSDLTGLWLGRICKTASHELGHCFGIDHCVYYACIMQGTASLAEDARQPPYLCPIDQTKVLAATGVKVDKQYEALLKFCEARKQVELFAAFAAWLAARLDKGTGNVN</sequence>
<accession>A0A9P4I7Y7</accession>
<dbReference type="GO" id="GO:0008237">
    <property type="term" value="F:metallopeptidase activity"/>
    <property type="evidence" value="ECO:0007669"/>
    <property type="project" value="UniProtKB-KW"/>
</dbReference>
<keyword evidence="3" id="KW-0479">Metal-binding</keyword>
<dbReference type="PANTHER" id="PTHR15910:SF1">
    <property type="entry name" value="ARCHAEMETZINCIN-2"/>
    <property type="match status" value="1"/>
</dbReference>
<protein>
    <recommendedName>
        <fullName evidence="10">Archaemetzincin-2</fullName>
    </recommendedName>
</protein>
<gene>
    <name evidence="8" type="ORF">NA57DRAFT_44487</name>
</gene>
<name>A0A9P4I7Y7_9PEZI</name>
<evidence type="ECO:0000313" key="8">
    <source>
        <dbReference type="EMBL" id="KAF2095654.1"/>
    </source>
</evidence>
<feature type="region of interest" description="Disordered" evidence="7">
    <location>
        <begin position="80"/>
        <end position="102"/>
    </location>
</feature>
<comment type="cofactor">
    <cofactor evidence="1">
        <name>Zn(2+)</name>
        <dbReference type="ChEBI" id="CHEBI:29105"/>
    </cofactor>
</comment>
<dbReference type="Proteomes" id="UP000799772">
    <property type="component" value="Unassembled WGS sequence"/>
</dbReference>
<evidence type="ECO:0000256" key="6">
    <source>
        <dbReference type="ARBA" id="ARBA00023049"/>
    </source>
</evidence>
<keyword evidence="2" id="KW-0645">Protease</keyword>
<proteinExistence type="predicted"/>
<dbReference type="InterPro" id="IPR024079">
    <property type="entry name" value="MetalloPept_cat_dom_sf"/>
</dbReference>
<dbReference type="Pfam" id="PF07998">
    <property type="entry name" value="Peptidase_M54"/>
    <property type="match status" value="1"/>
</dbReference>
<evidence type="ECO:0008006" key="10">
    <source>
        <dbReference type="Google" id="ProtNLM"/>
    </source>
</evidence>
<dbReference type="OrthoDB" id="2365600at2759"/>
<evidence type="ECO:0000256" key="1">
    <source>
        <dbReference type="ARBA" id="ARBA00001947"/>
    </source>
</evidence>
<dbReference type="EMBL" id="ML978131">
    <property type="protein sequence ID" value="KAF2095654.1"/>
    <property type="molecule type" value="Genomic_DNA"/>
</dbReference>
<evidence type="ECO:0000256" key="3">
    <source>
        <dbReference type="ARBA" id="ARBA00022723"/>
    </source>
</evidence>
<dbReference type="GO" id="GO:0046872">
    <property type="term" value="F:metal ion binding"/>
    <property type="evidence" value="ECO:0007669"/>
    <property type="project" value="UniProtKB-KW"/>
</dbReference>
<dbReference type="AlphaFoldDB" id="A0A9P4I7Y7"/>
<organism evidence="8 9">
    <name type="scientific">Rhizodiscina lignyota</name>
    <dbReference type="NCBI Taxonomy" id="1504668"/>
    <lineage>
        <taxon>Eukaryota</taxon>
        <taxon>Fungi</taxon>
        <taxon>Dikarya</taxon>
        <taxon>Ascomycota</taxon>
        <taxon>Pezizomycotina</taxon>
        <taxon>Dothideomycetes</taxon>
        <taxon>Pleosporomycetidae</taxon>
        <taxon>Aulographales</taxon>
        <taxon>Rhizodiscinaceae</taxon>
        <taxon>Rhizodiscina</taxon>
    </lineage>
</organism>
<feature type="compositionally biased region" description="Basic and acidic residues" evidence="7">
    <location>
        <begin position="330"/>
        <end position="339"/>
    </location>
</feature>
<dbReference type="GO" id="GO:0006508">
    <property type="term" value="P:proteolysis"/>
    <property type="evidence" value="ECO:0007669"/>
    <property type="project" value="UniProtKB-KW"/>
</dbReference>
<reference evidence="8" key="1">
    <citation type="journal article" date="2020" name="Stud. Mycol.">
        <title>101 Dothideomycetes genomes: a test case for predicting lifestyles and emergence of pathogens.</title>
        <authorList>
            <person name="Haridas S."/>
            <person name="Albert R."/>
            <person name="Binder M."/>
            <person name="Bloem J."/>
            <person name="Labutti K."/>
            <person name="Salamov A."/>
            <person name="Andreopoulos B."/>
            <person name="Baker S."/>
            <person name="Barry K."/>
            <person name="Bills G."/>
            <person name="Bluhm B."/>
            <person name="Cannon C."/>
            <person name="Castanera R."/>
            <person name="Culley D."/>
            <person name="Daum C."/>
            <person name="Ezra D."/>
            <person name="Gonzalez J."/>
            <person name="Henrissat B."/>
            <person name="Kuo A."/>
            <person name="Liang C."/>
            <person name="Lipzen A."/>
            <person name="Lutzoni F."/>
            <person name="Magnuson J."/>
            <person name="Mondo S."/>
            <person name="Nolan M."/>
            <person name="Ohm R."/>
            <person name="Pangilinan J."/>
            <person name="Park H.-J."/>
            <person name="Ramirez L."/>
            <person name="Alfaro M."/>
            <person name="Sun H."/>
            <person name="Tritt A."/>
            <person name="Yoshinaga Y."/>
            <person name="Zwiers L.-H."/>
            <person name="Turgeon B."/>
            <person name="Goodwin S."/>
            <person name="Spatafora J."/>
            <person name="Crous P."/>
            <person name="Grigoriev I."/>
        </authorList>
    </citation>
    <scope>NUCLEOTIDE SEQUENCE</scope>
    <source>
        <strain evidence="8">CBS 133067</strain>
    </source>
</reference>
<evidence type="ECO:0000313" key="9">
    <source>
        <dbReference type="Proteomes" id="UP000799772"/>
    </source>
</evidence>
<dbReference type="SUPFAM" id="SSF55486">
    <property type="entry name" value="Metalloproteases ('zincins'), catalytic domain"/>
    <property type="match status" value="1"/>
</dbReference>
<evidence type="ECO:0000256" key="4">
    <source>
        <dbReference type="ARBA" id="ARBA00022801"/>
    </source>
</evidence>
<comment type="caution">
    <text evidence="8">The sequence shown here is derived from an EMBL/GenBank/DDBJ whole genome shotgun (WGS) entry which is preliminary data.</text>
</comment>
<evidence type="ECO:0000256" key="2">
    <source>
        <dbReference type="ARBA" id="ARBA00022670"/>
    </source>
</evidence>
<keyword evidence="5" id="KW-0862">Zinc</keyword>
<evidence type="ECO:0000256" key="5">
    <source>
        <dbReference type="ARBA" id="ARBA00022833"/>
    </source>
</evidence>
<feature type="region of interest" description="Disordered" evidence="7">
    <location>
        <begin position="308"/>
        <end position="339"/>
    </location>
</feature>
<keyword evidence="9" id="KW-1185">Reference proteome</keyword>
<dbReference type="InterPro" id="IPR012962">
    <property type="entry name" value="Pept_M54_archaemetzincn"/>
</dbReference>
<dbReference type="PANTHER" id="PTHR15910">
    <property type="entry name" value="ARCHAEMETZINCIN"/>
    <property type="match status" value="1"/>
</dbReference>